<dbReference type="Pfam" id="PF11951">
    <property type="entry name" value="Fungal_trans_2"/>
    <property type="match status" value="1"/>
</dbReference>
<dbReference type="PANTHER" id="PTHR37534">
    <property type="entry name" value="TRANSCRIPTIONAL ACTIVATOR PROTEIN UGA3"/>
    <property type="match status" value="1"/>
</dbReference>
<dbReference type="Proteomes" id="UP001218218">
    <property type="component" value="Unassembled WGS sequence"/>
</dbReference>
<sequence>MPASPKSPQAKKQGAPKQKGAVRAKSGCYTCRIRRKKCDEQQNQDGRCETCVRLHLQCLGFGAKRPEWLREGRNVSETRDKIKAFLAAQGMIKGHSGAAQRGSEYDSPILRLEEDNTPSSSESPPTPTLSLSPSEPSRPLHHESAIRDQRGWMGVSYSHGLHNPHMRGVSPFEGSSHSSHPDMYQTSYNSSPSLPWMQQHQNGIPRLIEPAPRNRSQAVAVHFPAIQSSFSDTYHINYDDTDMYYMPLDEEIAPQNAGLNFYLAPSSKRNSSTNAMDELVTHYVGSVMDLQYLLADRNHIHSILLPSVMNDSESRRAARLLAGIHAKRATFRSHSFVALQDKETKSRYEELQQVLHKKEPHTEDDALAAISIISSFLFDGGAGAWQAWLKVSYNYACTVFNQRDPRDALLTCNETTRFIIKAAIWFDVLAALTTQEQPRFLRFIRALYSPEASAIYDPSLPPSPELSMKSVMGCENHVVWALAEAADLAVWKRTQQAAGTLSVPELVARARNLDNNYLNAAPATPLSPSVYGAQKTETEIARELTNNIFRAATRVYVRSIVSGDFPHVPEIVEAVDETMGYVCTSGEHSQKVHSSVVRSTVFATFICGALTDNTRIRHEVSERLSLTGEDPSLSTVGNSASIRNLLEKIWSGRRAKNSAVRWRDVLKESNILLV</sequence>
<comment type="subcellular location">
    <subcellularLocation>
        <location evidence="1">Nucleus</location>
    </subcellularLocation>
</comment>
<reference evidence="5" key="1">
    <citation type="submission" date="2023-03" db="EMBL/GenBank/DDBJ databases">
        <title>Massive genome expansion in bonnet fungi (Mycena s.s.) driven by repeated elements and novel gene families across ecological guilds.</title>
        <authorList>
            <consortium name="Lawrence Berkeley National Laboratory"/>
            <person name="Harder C.B."/>
            <person name="Miyauchi S."/>
            <person name="Viragh M."/>
            <person name="Kuo A."/>
            <person name="Thoen E."/>
            <person name="Andreopoulos B."/>
            <person name="Lu D."/>
            <person name="Skrede I."/>
            <person name="Drula E."/>
            <person name="Henrissat B."/>
            <person name="Morin E."/>
            <person name="Kohler A."/>
            <person name="Barry K."/>
            <person name="LaButti K."/>
            <person name="Morin E."/>
            <person name="Salamov A."/>
            <person name="Lipzen A."/>
            <person name="Mereny Z."/>
            <person name="Hegedus B."/>
            <person name="Baldrian P."/>
            <person name="Stursova M."/>
            <person name="Weitz H."/>
            <person name="Taylor A."/>
            <person name="Grigoriev I.V."/>
            <person name="Nagy L.G."/>
            <person name="Martin F."/>
            <person name="Kauserud H."/>
        </authorList>
    </citation>
    <scope>NUCLEOTIDE SEQUENCE</scope>
    <source>
        <strain evidence="5">CBHHK002</strain>
    </source>
</reference>
<proteinExistence type="predicted"/>
<dbReference type="AlphaFoldDB" id="A0AAD7F1K1"/>
<evidence type="ECO:0000313" key="6">
    <source>
        <dbReference type="Proteomes" id="UP001218218"/>
    </source>
</evidence>
<dbReference type="GO" id="GO:0005634">
    <property type="term" value="C:nucleus"/>
    <property type="evidence" value="ECO:0007669"/>
    <property type="project" value="UniProtKB-SubCell"/>
</dbReference>
<dbReference type="EMBL" id="JARIHO010000003">
    <property type="protein sequence ID" value="KAJ7364326.1"/>
    <property type="molecule type" value="Genomic_DNA"/>
</dbReference>
<feature type="region of interest" description="Disordered" evidence="3">
    <location>
        <begin position="113"/>
        <end position="142"/>
    </location>
</feature>
<dbReference type="GO" id="GO:0000981">
    <property type="term" value="F:DNA-binding transcription factor activity, RNA polymerase II-specific"/>
    <property type="evidence" value="ECO:0007669"/>
    <property type="project" value="InterPro"/>
</dbReference>
<feature type="region of interest" description="Disordered" evidence="3">
    <location>
        <begin position="1"/>
        <end position="25"/>
    </location>
</feature>
<feature type="compositionally biased region" description="Low complexity" evidence="3">
    <location>
        <begin position="1"/>
        <end position="21"/>
    </location>
</feature>
<evidence type="ECO:0000256" key="1">
    <source>
        <dbReference type="ARBA" id="ARBA00004123"/>
    </source>
</evidence>
<feature type="compositionally biased region" description="Low complexity" evidence="3">
    <location>
        <begin position="117"/>
        <end position="137"/>
    </location>
</feature>
<keyword evidence="6" id="KW-1185">Reference proteome</keyword>
<dbReference type="PROSITE" id="PS00463">
    <property type="entry name" value="ZN2_CY6_FUNGAL_1"/>
    <property type="match status" value="1"/>
</dbReference>
<dbReference type="InterPro" id="IPR021858">
    <property type="entry name" value="Fun_TF"/>
</dbReference>
<evidence type="ECO:0000259" key="4">
    <source>
        <dbReference type="PROSITE" id="PS50048"/>
    </source>
</evidence>
<dbReference type="Gene3D" id="4.10.240.10">
    <property type="entry name" value="Zn(2)-C6 fungal-type DNA-binding domain"/>
    <property type="match status" value="1"/>
</dbReference>
<evidence type="ECO:0000313" key="5">
    <source>
        <dbReference type="EMBL" id="KAJ7364326.1"/>
    </source>
</evidence>
<dbReference type="PROSITE" id="PS50048">
    <property type="entry name" value="ZN2_CY6_FUNGAL_2"/>
    <property type="match status" value="1"/>
</dbReference>
<dbReference type="SUPFAM" id="SSF57701">
    <property type="entry name" value="Zn2/Cys6 DNA-binding domain"/>
    <property type="match status" value="1"/>
</dbReference>
<protein>
    <submittedName>
        <fullName evidence="5">Fungal-specific transcription factor domain-containing protein</fullName>
    </submittedName>
</protein>
<dbReference type="GO" id="GO:0008270">
    <property type="term" value="F:zinc ion binding"/>
    <property type="evidence" value="ECO:0007669"/>
    <property type="project" value="InterPro"/>
</dbReference>
<dbReference type="SMART" id="SM00066">
    <property type="entry name" value="GAL4"/>
    <property type="match status" value="1"/>
</dbReference>
<name>A0AAD7F1K1_9AGAR</name>
<gene>
    <name evidence="5" type="ORF">DFH08DRAFT_839009</name>
</gene>
<keyword evidence="2" id="KW-0539">Nucleus</keyword>
<evidence type="ECO:0000256" key="3">
    <source>
        <dbReference type="SAM" id="MobiDB-lite"/>
    </source>
</evidence>
<dbReference type="InterPro" id="IPR036864">
    <property type="entry name" value="Zn2-C6_fun-type_DNA-bd_sf"/>
</dbReference>
<feature type="domain" description="Zn(2)-C6 fungal-type" evidence="4">
    <location>
        <begin position="27"/>
        <end position="58"/>
    </location>
</feature>
<accession>A0AAD7F1K1</accession>
<dbReference type="PANTHER" id="PTHR37534:SF20">
    <property type="entry name" value="PRO1A C6 ZINK-FINGER PROTEIN"/>
    <property type="match status" value="1"/>
</dbReference>
<dbReference type="CDD" id="cd00067">
    <property type="entry name" value="GAL4"/>
    <property type="match status" value="1"/>
</dbReference>
<evidence type="ECO:0000256" key="2">
    <source>
        <dbReference type="ARBA" id="ARBA00023242"/>
    </source>
</evidence>
<organism evidence="5 6">
    <name type="scientific">Mycena albidolilacea</name>
    <dbReference type="NCBI Taxonomy" id="1033008"/>
    <lineage>
        <taxon>Eukaryota</taxon>
        <taxon>Fungi</taxon>
        <taxon>Dikarya</taxon>
        <taxon>Basidiomycota</taxon>
        <taxon>Agaricomycotina</taxon>
        <taxon>Agaricomycetes</taxon>
        <taxon>Agaricomycetidae</taxon>
        <taxon>Agaricales</taxon>
        <taxon>Marasmiineae</taxon>
        <taxon>Mycenaceae</taxon>
        <taxon>Mycena</taxon>
    </lineage>
</organism>
<dbReference type="InterPro" id="IPR001138">
    <property type="entry name" value="Zn2Cys6_DnaBD"/>
</dbReference>
<comment type="caution">
    <text evidence="5">The sequence shown here is derived from an EMBL/GenBank/DDBJ whole genome shotgun (WGS) entry which is preliminary data.</text>
</comment>